<comment type="caution">
    <text evidence="7">The sequence shown here is derived from an EMBL/GenBank/DDBJ whole genome shotgun (WGS) entry which is preliminary data.</text>
</comment>
<sequence length="335" mass="37942">MGSRIKKLLQNSLGIIIGSVFLFLTLRKKSMTPIWESLANADYFFIILSFVCLFVIFYLRALRWKLIIEESGEKPKSDKVLTSILLGYFVNSFTPKFGEIIRCTSLQKTANVPVSVSMGSVMAERAYDLLILGIGVFAIFWVELDRLQSIIDSTLGGISHIYGYRYLYVIPFALVVLFILFLISLRRLKKSERRPIKKIVEFLQSMFLSLKQGLLLKKRFHFIVLTILIWAMLITLNYIYLLCLPETSSYSISFAIVVLFIGGIGWALPSPGGIGTTHFLLLQLFVAFQLDPNAGISFGILSNGLTFIGTIVIGGYGYFRYWVETRTLAKSEKNK</sequence>
<accession>A0A2N3HR24</accession>
<evidence type="ECO:0000313" key="7">
    <source>
        <dbReference type="EMBL" id="PKQ60490.1"/>
    </source>
</evidence>
<dbReference type="PANTHER" id="PTHR39087">
    <property type="entry name" value="UPF0104 MEMBRANE PROTEIN MJ1595"/>
    <property type="match status" value="1"/>
</dbReference>
<evidence type="ECO:0000256" key="4">
    <source>
        <dbReference type="ARBA" id="ARBA00022989"/>
    </source>
</evidence>
<protein>
    <recommendedName>
        <fullName evidence="9">TIGR00374 family protein</fullName>
    </recommendedName>
</protein>
<feature type="transmembrane region" description="Helical" evidence="6">
    <location>
        <begin position="247"/>
        <end position="266"/>
    </location>
</feature>
<keyword evidence="5 6" id="KW-0472">Membrane</keyword>
<keyword evidence="4 6" id="KW-1133">Transmembrane helix</keyword>
<proteinExistence type="predicted"/>
<dbReference type="PANTHER" id="PTHR39087:SF2">
    <property type="entry name" value="UPF0104 MEMBRANE PROTEIN MJ1595"/>
    <property type="match status" value="1"/>
</dbReference>
<dbReference type="RefSeq" id="WP_101263385.1">
    <property type="nucleotide sequence ID" value="NZ_MVDD01000025.1"/>
</dbReference>
<feature type="transmembrane region" description="Helical" evidence="6">
    <location>
        <begin position="164"/>
        <end position="185"/>
    </location>
</feature>
<dbReference type="Proteomes" id="UP000233535">
    <property type="component" value="Unassembled WGS sequence"/>
</dbReference>
<dbReference type="GO" id="GO:0005886">
    <property type="term" value="C:plasma membrane"/>
    <property type="evidence" value="ECO:0007669"/>
    <property type="project" value="UniProtKB-SubCell"/>
</dbReference>
<reference evidence="7 8" key="1">
    <citation type="journal article" date="2017" name="Front. Microbiol.">
        <title>Labilibaculum manganireducens gen. nov., sp. nov. and Labilibaculum filiforme sp. nov., Novel Bacteroidetes Isolated from Subsurface Sediments of the Baltic Sea.</title>
        <authorList>
            <person name="Vandieken V."/>
            <person name="Marshall I.P."/>
            <person name="Niemann H."/>
            <person name="Engelen B."/>
            <person name="Cypionka H."/>
        </authorList>
    </citation>
    <scope>NUCLEOTIDE SEQUENCE [LARGE SCALE GENOMIC DNA]</scope>
    <source>
        <strain evidence="7 8">59.16B</strain>
    </source>
</reference>
<dbReference type="NCBIfam" id="TIGR00374">
    <property type="entry name" value="flippase-like domain"/>
    <property type="match status" value="1"/>
</dbReference>
<keyword evidence="3 6" id="KW-0812">Transmembrane</keyword>
<dbReference type="EMBL" id="MVDD01000025">
    <property type="protein sequence ID" value="PKQ60490.1"/>
    <property type="molecule type" value="Genomic_DNA"/>
</dbReference>
<evidence type="ECO:0000256" key="5">
    <source>
        <dbReference type="ARBA" id="ARBA00023136"/>
    </source>
</evidence>
<evidence type="ECO:0000256" key="6">
    <source>
        <dbReference type="SAM" id="Phobius"/>
    </source>
</evidence>
<comment type="subcellular location">
    <subcellularLocation>
        <location evidence="1">Cell membrane</location>
        <topology evidence="1">Multi-pass membrane protein</topology>
    </subcellularLocation>
</comment>
<name>A0A2N3HR24_9BACT</name>
<organism evidence="7 8">
    <name type="scientific">Labilibaculum filiforme</name>
    <dbReference type="NCBI Taxonomy" id="1940526"/>
    <lineage>
        <taxon>Bacteria</taxon>
        <taxon>Pseudomonadati</taxon>
        <taxon>Bacteroidota</taxon>
        <taxon>Bacteroidia</taxon>
        <taxon>Marinilabiliales</taxon>
        <taxon>Marinifilaceae</taxon>
        <taxon>Labilibaculum</taxon>
    </lineage>
</organism>
<dbReference type="AlphaFoldDB" id="A0A2N3HR24"/>
<evidence type="ECO:0008006" key="9">
    <source>
        <dbReference type="Google" id="ProtNLM"/>
    </source>
</evidence>
<gene>
    <name evidence="7" type="ORF">BZG02_19245</name>
</gene>
<evidence type="ECO:0000256" key="3">
    <source>
        <dbReference type="ARBA" id="ARBA00022692"/>
    </source>
</evidence>
<feature type="transmembrane region" description="Helical" evidence="6">
    <location>
        <begin position="7"/>
        <end position="26"/>
    </location>
</feature>
<feature type="transmembrane region" description="Helical" evidence="6">
    <location>
        <begin position="126"/>
        <end position="144"/>
    </location>
</feature>
<keyword evidence="8" id="KW-1185">Reference proteome</keyword>
<evidence type="ECO:0000313" key="8">
    <source>
        <dbReference type="Proteomes" id="UP000233535"/>
    </source>
</evidence>
<dbReference type="Pfam" id="PF03706">
    <property type="entry name" value="LPG_synthase_TM"/>
    <property type="match status" value="1"/>
</dbReference>
<keyword evidence="2" id="KW-1003">Cell membrane</keyword>
<dbReference type="InterPro" id="IPR022791">
    <property type="entry name" value="L-PG_synthase/AglD"/>
</dbReference>
<feature type="transmembrane region" description="Helical" evidence="6">
    <location>
        <begin position="296"/>
        <end position="319"/>
    </location>
</feature>
<evidence type="ECO:0000256" key="1">
    <source>
        <dbReference type="ARBA" id="ARBA00004651"/>
    </source>
</evidence>
<evidence type="ECO:0000256" key="2">
    <source>
        <dbReference type="ARBA" id="ARBA00022475"/>
    </source>
</evidence>
<feature type="transmembrane region" description="Helical" evidence="6">
    <location>
        <begin position="220"/>
        <end position="241"/>
    </location>
</feature>
<dbReference type="OrthoDB" id="9812094at2"/>
<feature type="transmembrane region" description="Helical" evidence="6">
    <location>
        <begin position="38"/>
        <end position="59"/>
    </location>
</feature>